<dbReference type="Gene3D" id="3.30.1330.60">
    <property type="entry name" value="OmpA-like domain"/>
    <property type="match status" value="1"/>
</dbReference>
<comment type="caution">
    <text evidence="1">The sequence shown here is derived from an EMBL/GenBank/DDBJ whole genome shotgun (WGS) entry which is preliminary data.</text>
</comment>
<dbReference type="InterPro" id="IPR036737">
    <property type="entry name" value="OmpA-like_sf"/>
</dbReference>
<keyword evidence="2" id="KW-1185">Reference proteome</keyword>
<dbReference type="SUPFAM" id="SSF103088">
    <property type="entry name" value="OmpA-like"/>
    <property type="match status" value="1"/>
</dbReference>
<proteinExistence type="predicted"/>
<name>A0ABT2D5R0_9BURK</name>
<evidence type="ECO:0008006" key="3">
    <source>
        <dbReference type="Google" id="ProtNLM"/>
    </source>
</evidence>
<dbReference type="Proteomes" id="UP001206126">
    <property type="component" value="Unassembled WGS sequence"/>
</dbReference>
<sequence>MAATSLAVAIPLAIAVYSGWQQHKACIGDQDPRPAVESFCSGLRQSLNETCSAMLAVPLPGNYFQLKLGETIKPVKFDDFTKETIRETYKACTNFWGGDPAWSYPRFLAYINERASVLDLLLAQVKLPATRAQTLDALAGQGASPAVAPEPVTKTIDNICQATGGCPEGGAGAPGQGLSEPEVKQIVNTEVAQLGAELRDALDARVARANARVTDQLVEMRVVLKDILKGHGTPPPGKQLVAEVAFDTGKAQISRQDCDGLARLVASRWQAGAEISVIGSADYRGTAAANQHLSDMRASQAAACLSNHERLRGVPVHAHGDGVLGTLPSSMSLARKAAIYIATPVERTAE</sequence>
<evidence type="ECO:0000313" key="2">
    <source>
        <dbReference type="Proteomes" id="UP001206126"/>
    </source>
</evidence>
<accession>A0ABT2D5R0</accession>
<gene>
    <name evidence="1" type="ORF">NX774_01775</name>
</gene>
<organism evidence="1 2">
    <name type="scientific">Massilia agilis</name>
    <dbReference type="NCBI Taxonomy" id="1811226"/>
    <lineage>
        <taxon>Bacteria</taxon>
        <taxon>Pseudomonadati</taxon>
        <taxon>Pseudomonadota</taxon>
        <taxon>Betaproteobacteria</taxon>
        <taxon>Burkholderiales</taxon>
        <taxon>Oxalobacteraceae</taxon>
        <taxon>Telluria group</taxon>
        <taxon>Massilia</taxon>
    </lineage>
</organism>
<protein>
    <recommendedName>
        <fullName evidence="3">OmpA-like domain-containing protein</fullName>
    </recommendedName>
</protein>
<dbReference type="RefSeq" id="WP_258820431.1">
    <property type="nucleotide sequence ID" value="NZ_JANUHB010000001.1"/>
</dbReference>
<reference evidence="1 2" key="1">
    <citation type="submission" date="2022-08" db="EMBL/GenBank/DDBJ databases">
        <title>Reclassification of Massilia species as members of the genera Telluria, Duganella, Pseudoduganella, Mokoshia gen. nov. and Zemynaea gen. nov. using orthogonal and non-orthogonal genome-based approaches.</title>
        <authorList>
            <person name="Bowman J.P."/>
        </authorList>
    </citation>
    <scope>NUCLEOTIDE SEQUENCE [LARGE SCALE GENOMIC DNA]</scope>
    <source>
        <strain evidence="1 2">JCM 31605</strain>
    </source>
</reference>
<evidence type="ECO:0000313" key="1">
    <source>
        <dbReference type="EMBL" id="MCS0806652.1"/>
    </source>
</evidence>
<dbReference type="EMBL" id="JANUHB010000001">
    <property type="protein sequence ID" value="MCS0806652.1"/>
    <property type="molecule type" value="Genomic_DNA"/>
</dbReference>